<proteinExistence type="predicted"/>
<evidence type="ECO:0000313" key="3">
    <source>
        <dbReference type="EMBL" id="RPB11688.1"/>
    </source>
</evidence>
<dbReference type="InParanoid" id="A0A3N4KQD6"/>
<name>A0A3N4KQD6_9PEZI</name>
<dbReference type="EMBL" id="ML119134">
    <property type="protein sequence ID" value="RPB11688.1"/>
    <property type="molecule type" value="Genomic_DNA"/>
</dbReference>
<organism evidence="3 4">
    <name type="scientific">Morchella conica CCBAS932</name>
    <dbReference type="NCBI Taxonomy" id="1392247"/>
    <lineage>
        <taxon>Eukaryota</taxon>
        <taxon>Fungi</taxon>
        <taxon>Dikarya</taxon>
        <taxon>Ascomycota</taxon>
        <taxon>Pezizomycotina</taxon>
        <taxon>Pezizomycetes</taxon>
        <taxon>Pezizales</taxon>
        <taxon>Morchellaceae</taxon>
        <taxon>Morchella</taxon>
    </lineage>
</organism>
<dbReference type="PROSITE" id="PS51159">
    <property type="entry name" value="CBM21"/>
    <property type="match status" value="1"/>
</dbReference>
<feature type="signal peptide" evidence="1">
    <location>
        <begin position="1"/>
        <end position="20"/>
    </location>
</feature>
<keyword evidence="4" id="KW-1185">Reference proteome</keyword>
<dbReference type="Proteomes" id="UP000277580">
    <property type="component" value="Unassembled WGS sequence"/>
</dbReference>
<dbReference type="STRING" id="1392247.A0A3N4KQD6"/>
<dbReference type="Pfam" id="PF03370">
    <property type="entry name" value="CBM_21"/>
    <property type="match status" value="1"/>
</dbReference>
<dbReference type="AlphaFoldDB" id="A0A3N4KQD6"/>
<feature type="chain" id="PRO_5018115830" description="CBM21 domain-containing protein" evidence="1">
    <location>
        <begin position="21"/>
        <end position="166"/>
    </location>
</feature>
<dbReference type="OrthoDB" id="5396674at2759"/>
<reference evidence="3 4" key="1">
    <citation type="journal article" date="2018" name="Nat. Ecol. Evol.">
        <title>Pezizomycetes genomes reveal the molecular basis of ectomycorrhizal truffle lifestyle.</title>
        <authorList>
            <person name="Murat C."/>
            <person name="Payen T."/>
            <person name="Noel B."/>
            <person name="Kuo A."/>
            <person name="Morin E."/>
            <person name="Chen J."/>
            <person name="Kohler A."/>
            <person name="Krizsan K."/>
            <person name="Balestrini R."/>
            <person name="Da Silva C."/>
            <person name="Montanini B."/>
            <person name="Hainaut M."/>
            <person name="Levati E."/>
            <person name="Barry K.W."/>
            <person name="Belfiori B."/>
            <person name="Cichocki N."/>
            <person name="Clum A."/>
            <person name="Dockter R.B."/>
            <person name="Fauchery L."/>
            <person name="Guy J."/>
            <person name="Iotti M."/>
            <person name="Le Tacon F."/>
            <person name="Lindquist E.A."/>
            <person name="Lipzen A."/>
            <person name="Malagnac F."/>
            <person name="Mello A."/>
            <person name="Molinier V."/>
            <person name="Miyauchi S."/>
            <person name="Poulain J."/>
            <person name="Riccioni C."/>
            <person name="Rubini A."/>
            <person name="Sitrit Y."/>
            <person name="Splivallo R."/>
            <person name="Traeger S."/>
            <person name="Wang M."/>
            <person name="Zifcakova L."/>
            <person name="Wipf D."/>
            <person name="Zambonelli A."/>
            <person name="Paolocci F."/>
            <person name="Nowrousian M."/>
            <person name="Ottonello S."/>
            <person name="Baldrian P."/>
            <person name="Spatafora J.W."/>
            <person name="Henrissat B."/>
            <person name="Nagy L.G."/>
            <person name="Aury J.M."/>
            <person name="Wincker P."/>
            <person name="Grigoriev I.V."/>
            <person name="Bonfante P."/>
            <person name="Martin F.M."/>
        </authorList>
    </citation>
    <scope>NUCLEOTIDE SEQUENCE [LARGE SCALE GENOMIC DNA]</scope>
    <source>
        <strain evidence="3 4">CCBAS932</strain>
    </source>
</reference>
<gene>
    <name evidence="3" type="ORF">P167DRAFT_546251</name>
</gene>
<protein>
    <recommendedName>
        <fullName evidence="2">CBM21 domain-containing protein</fullName>
    </recommendedName>
</protein>
<dbReference type="Gene3D" id="2.60.40.2440">
    <property type="entry name" value="Carbohydrate binding type-21 domain"/>
    <property type="match status" value="1"/>
</dbReference>
<accession>A0A3N4KQD6</accession>
<dbReference type="InterPro" id="IPR038175">
    <property type="entry name" value="CBM21_dom_sf"/>
</dbReference>
<evidence type="ECO:0000313" key="4">
    <source>
        <dbReference type="Proteomes" id="UP000277580"/>
    </source>
</evidence>
<keyword evidence="1" id="KW-0732">Signal</keyword>
<feature type="domain" description="CBM21" evidence="2">
    <location>
        <begin position="28"/>
        <end position="130"/>
    </location>
</feature>
<evidence type="ECO:0000256" key="1">
    <source>
        <dbReference type="SAM" id="SignalP"/>
    </source>
</evidence>
<evidence type="ECO:0000259" key="2">
    <source>
        <dbReference type="PROSITE" id="PS51159"/>
    </source>
</evidence>
<dbReference type="InterPro" id="IPR005036">
    <property type="entry name" value="CBM21_dom"/>
</dbReference>
<sequence length="166" mass="17639">MKFHALFTLLSALLLSYTCAATSSPAAHLEKRATQVSVTSYTFTNNVLAGSIKIQNLAYTKVVTVVYAVGSTWTSSQAFAATYSSGPASDGYEVWTFSGTAVGATQFYVKYDVSGTSYYDPGNNVNYQISATTSSTTTSAAQCTVTVTTTMPLALMPRMAEPTGFF</sequence>